<evidence type="ECO:0000256" key="1">
    <source>
        <dbReference type="SAM" id="Phobius"/>
    </source>
</evidence>
<dbReference type="SUPFAM" id="SSF63829">
    <property type="entry name" value="Calcium-dependent phosphotriesterase"/>
    <property type="match status" value="1"/>
</dbReference>
<protein>
    <recommendedName>
        <fullName evidence="3">SMP-30/Gluconolactonase/LRE-like region domain-containing protein</fullName>
    </recommendedName>
</protein>
<evidence type="ECO:0008006" key="3">
    <source>
        <dbReference type="Google" id="ProtNLM"/>
    </source>
</evidence>
<feature type="transmembrane region" description="Helical" evidence="1">
    <location>
        <begin position="45"/>
        <end position="66"/>
    </location>
</feature>
<feature type="non-terminal residue" evidence="2">
    <location>
        <position position="265"/>
    </location>
</feature>
<sequence length="265" mass="28933">MYKITNLLLIAIITSIFVNISLLIANDQVVEGVLYAAVIPSWAVYILAAAVPFSVVLSSLVTALLIRKNIPSTLDVLDQPDNLIEVTTPMVVPEPESTPKVAVEQPGRGPIPINVHEVSTTSPSNSEAPIFVPTISTFEVKENPTDLFFHEGTIWVASQDEDGIANYSMDGELIYSMPLHPYPNSLGHDGDELWVGTYFAVRTFDLKGGMGSAPVELRRPTDMLYAGDAMWIANSGRDVVTMVTKDRQTVKNIQSGSKPQKLTFD</sequence>
<dbReference type="EMBL" id="UINC01007472">
    <property type="protein sequence ID" value="SVA33517.1"/>
    <property type="molecule type" value="Genomic_DNA"/>
</dbReference>
<reference evidence="2" key="1">
    <citation type="submission" date="2018-05" db="EMBL/GenBank/DDBJ databases">
        <authorList>
            <person name="Lanie J.A."/>
            <person name="Ng W.-L."/>
            <person name="Kazmierczak K.M."/>
            <person name="Andrzejewski T.M."/>
            <person name="Davidsen T.M."/>
            <person name="Wayne K.J."/>
            <person name="Tettelin H."/>
            <person name="Glass J.I."/>
            <person name="Rusch D."/>
            <person name="Podicherti R."/>
            <person name="Tsui H.-C.T."/>
            <person name="Winkler M.E."/>
        </authorList>
    </citation>
    <scope>NUCLEOTIDE SEQUENCE</scope>
</reference>
<feature type="transmembrane region" description="Helical" evidence="1">
    <location>
        <begin position="7"/>
        <end position="25"/>
    </location>
</feature>
<proteinExistence type="predicted"/>
<accession>A0A381V1M2</accession>
<keyword evidence="1" id="KW-1133">Transmembrane helix</keyword>
<name>A0A381V1M2_9ZZZZ</name>
<evidence type="ECO:0000313" key="2">
    <source>
        <dbReference type="EMBL" id="SVA33517.1"/>
    </source>
</evidence>
<dbReference type="AlphaFoldDB" id="A0A381V1M2"/>
<keyword evidence="1" id="KW-0472">Membrane</keyword>
<keyword evidence="1" id="KW-0812">Transmembrane</keyword>
<organism evidence="2">
    <name type="scientific">marine metagenome</name>
    <dbReference type="NCBI Taxonomy" id="408172"/>
    <lineage>
        <taxon>unclassified sequences</taxon>
        <taxon>metagenomes</taxon>
        <taxon>ecological metagenomes</taxon>
    </lineage>
</organism>
<gene>
    <name evidence="2" type="ORF">METZ01_LOCUS86371</name>
</gene>